<dbReference type="Proteomes" id="UP000006691">
    <property type="component" value="Chromosome"/>
</dbReference>
<dbReference type="eggNOG" id="ENOG502ZQUW">
    <property type="taxonomic scope" value="Bacteria"/>
</dbReference>
<accession>F2F0M5</accession>
<dbReference type="RefSeq" id="WP_014823602.1">
    <property type="nucleotide sequence ID" value="NC_018065.1"/>
</dbReference>
<keyword evidence="1" id="KW-1133">Transmembrane helix</keyword>
<name>F2F0M5_SOLSS</name>
<feature type="transmembrane region" description="Helical" evidence="1">
    <location>
        <begin position="6"/>
        <end position="23"/>
    </location>
</feature>
<evidence type="ECO:0000313" key="3">
    <source>
        <dbReference type="Proteomes" id="UP000006691"/>
    </source>
</evidence>
<organism evidence="2 3">
    <name type="scientific">Solibacillus silvestris (strain StLB046)</name>
    <name type="common">Bacillus silvestris</name>
    <dbReference type="NCBI Taxonomy" id="1002809"/>
    <lineage>
        <taxon>Bacteria</taxon>
        <taxon>Bacillati</taxon>
        <taxon>Bacillota</taxon>
        <taxon>Bacilli</taxon>
        <taxon>Bacillales</taxon>
        <taxon>Caryophanaceae</taxon>
        <taxon>Solibacillus</taxon>
    </lineage>
</organism>
<dbReference type="KEGG" id="siv:SSIL_1846"/>
<protein>
    <submittedName>
        <fullName evidence="2">Histone acetyltransferase HPA2</fullName>
    </submittedName>
</protein>
<sequence length="163" mass="19223">MRRWLWVISIGVIVLGWFIFDMWQESSRDAIIGTALSSNIDTISVRDTKTNEEILVFTDSDSAFTPMVEIYRFPYVQLERTDNKIFKEEPLLEIEYLQENEVKYVVRVHQFNSKPALAQHLEDRYMYSLEDNDKVYLFVVKDNDQLVKVNDGLKTLMDIITSK</sequence>
<dbReference type="AlphaFoldDB" id="F2F0M5"/>
<proteinExistence type="predicted"/>
<gene>
    <name evidence="2" type="ordered locus">SSIL_1846</name>
</gene>
<evidence type="ECO:0000256" key="1">
    <source>
        <dbReference type="SAM" id="Phobius"/>
    </source>
</evidence>
<reference evidence="3" key="1">
    <citation type="submission" date="2011-04" db="EMBL/GenBank/DDBJ databases">
        <title>Genome sequence of Solibacillus silvestris StLB046.</title>
        <authorList>
            <person name="Morohoshi T."/>
            <person name="Someya N."/>
            <person name="Ikeda T."/>
        </authorList>
    </citation>
    <scope>NUCLEOTIDE SEQUENCE [LARGE SCALE GENOMIC DNA]</scope>
    <source>
        <strain evidence="3">StLB046</strain>
    </source>
</reference>
<reference evidence="2 3" key="2">
    <citation type="journal article" date="2012" name="J. Biosci. Bioeng.">
        <title>Complete genome sequence and characterization of the N-acylhomoserine lactone-degrading gene of the potato leaf-associated Solibacillus silvestris.</title>
        <authorList>
            <person name="Morohoshi T."/>
            <person name="Tominaga Y."/>
            <person name="Someya N."/>
            <person name="Ikeda T."/>
        </authorList>
    </citation>
    <scope>NUCLEOTIDE SEQUENCE [LARGE SCALE GENOMIC DNA]</scope>
    <source>
        <strain evidence="2 3">StLB046</strain>
    </source>
</reference>
<dbReference type="HOGENOM" id="CLU_1625966_0_0_9"/>
<keyword evidence="1" id="KW-0472">Membrane</keyword>
<keyword evidence="1" id="KW-0812">Transmembrane</keyword>
<evidence type="ECO:0000313" key="2">
    <source>
        <dbReference type="EMBL" id="BAK16269.1"/>
    </source>
</evidence>
<dbReference type="PATRIC" id="fig|1002809.3.peg.1867"/>
<dbReference type="EMBL" id="AP012157">
    <property type="protein sequence ID" value="BAK16269.1"/>
    <property type="molecule type" value="Genomic_DNA"/>
</dbReference>
<keyword evidence="3" id="KW-1185">Reference proteome</keyword>
<dbReference type="STRING" id="1002809.SSIL_1846"/>